<name>A0A5K3FNI6_MESCO</name>
<reference evidence="2" key="1">
    <citation type="submission" date="2019-11" db="UniProtKB">
        <authorList>
            <consortium name="WormBaseParasite"/>
        </authorList>
    </citation>
    <scope>IDENTIFICATION</scope>
</reference>
<evidence type="ECO:0000313" key="2">
    <source>
        <dbReference type="WBParaSite" id="MCU_010072-RA"/>
    </source>
</evidence>
<dbReference type="WBParaSite" id="MCU_010072-RA">
    <property type="protein sequence ID" value="MCU_010072-RA"/>
    <property type="gene ID" value="MCU_010072"/>
</dbReference>
<dbReference type="AlphaFoldDB" id="A0A5K3FNI6"/>
<feature type="signal peptide" evidence="1">
    <location>
        <begin position="1"/>
        <end position="19"/>
    </location>
</feature>
<feature type="chain" id="PRO_5024278609" evidence="1">
    <location>
        <begin position="20"/>
        <end position="69"/>
    </location>
</feature>
<organism evidence="2">
    <name type="scientific">Mesocestoides corti</name>
    <name type="common">Flatworm</name>
    <dbReference type="NCBI Taxonomy" id="53468"/>
    <lineage>
        <taxon>Eukaryota</taxon>
        <taxon>Metazoa</taxon>
        <taxon>Spiralia</taxon>
        <taxon>Lophotrochozoa</taxon>
        <taxon>Platyhelminthes</taxon>
        <taxon>Cestoda</taxon>
        <taxon>Eucestoda</taxon>
        <taxon>Cyclophyllidea</taxon>
        <taxon>Mesocestoididae</taxon>
        <taxon>Mesocestoides</taxon>
    </lineage>
</organism>
<sequence length="69" mass="8254">MATSLRGLLLASDFCFTLAKYQLFKTISCTQIRTIHYSNPVFDWIRRNTPRKPYRHKIDKTFSVLEEER</sequence>
<evidence type="ECO:0000256" key="1">
    <source>
        <dbReference type="SAM" id="SignalP"/>
    </source>
</evidence>
<accession>A0A5K3FNI6</accession>
<proteinExistence type="predicted"/>
<protein>
    <submittedName>
        <fullName evidence="2">Secreted protein</fullName>
    </submittedName>
</protein>
<keyword evidence="1" id="KW-0732">Signal</keyword>